<reference evidence="7" key="1">
    <citation type="submission" date="2020-01" db="EMBL/GenBank/DDBJ databases">
        <authorList>
            <consortium name="DOE Joint Genome Institute"/>
            <person name="Haridas S."/>
            <person name="Albert R."/>
            <person name="Binder M."/>
            <person name="Bloem J."/>
            <person name="Labutti K."/>
            <person name="Salamov A."/>
            <person name="Andreopoulos B."/>
            <person name="Baker S.E."/>
            <person name="Barry K."/>
            <person name="Bills G."/>
            <person name="Bluhm B.H."/>
            <person name="Cannon C."/>
            <person name="Castanera R."/>
            <person name="Culley D.E."/>
            <person name="Daum C."/>
            <person name="Ezra D."/>
            <person name="Gonzalez J.B."/>
            <person name="Henrissat B."/>
            <person name="Kuo A."/>
            <person name="Liang C."/>
            <person name="Lipzen A."/>
            <person name="Lutzoni F."/>
            <person name="Magnuson J."/>
            <person name="Mondo S."/>
            <person name="Nolan M."/>
            <person name="Ohm R."/>
            <person name="Pangilinan J."/>
            <person name="Park H.-J."/>
            <person name="Ramirez L."/>
            <person name="Alfaro M."/>
            <person name="Sun H."/>
            <person name="Tritt A."/>
            <person name="Yoshinaga Y."/>
            <person name="Zwiers L.-H."/>
            <person name="Turgeon B.G."/>
            <person name="Goodwin S.B."/>
            <person name="Spatafora J.W."/>
            <person name="Crous P.W."/>
            <person name="Grigoriev I.V."/>
        </authorList>
    </citation>
    <scope>NUCLEOTIDE SEQUENCE</scope>
    <source>
        <strain evidence="7">CBS 342.82</strain>
    </source>
</reference>
<accession>A0A6J3M1M2</accession>
<keyword evidence="6" id="KW-1185">Reference proteome</keyword>
<dbReference type="GO" id="GO:0046872">
    <property type="term" value="F:metal ion binding"/>
    <property type="evidence" value="ECO:0007669"/>
    <property type="project" value="UniProtKB-KW"/>
</dbReference>
<dbReference type="GO" id="GO:0016846">
    <property type="term" value="F:carbon-sulfur lyase activity"/>
    <property type="evidence" value="ECO:0007669"/>
    <property type="project" value="InterPro"/>
</dbReference>
<evidence type="ECO:0000259" key="5">
    <source>
        <dbReference type="PROSITE" id="PS51891"/>
    </source>
</evidence>
<name>A0A6J3M1M2_9PEZI</name>
<organism evidence="7">
    <name type="scientific">Dissoconium aciculare CBS 342.82</name>
    <dbReference type="NCBI Taxonomy" id="1314786"/>
    <lineage>
        <taxon>Eukaryota</taxon>
        <taxon>Fungi</taxon>
        <taxon>Dikarya</taxon>
        <taxon>Ascomycota</taxon>
        <taxon>Pezizomycotina</taxon>
        <taxon>Dothideomycetes</taxon>
        <taxon>Dothideomycetidae</taxon>
        <taxon>Mycosphaerellales</taxon>
        <taxon>Dissoconiaceae</taxon>
        <taxon>Dissoconium</taxon>
    </lineage>
</organism>
<keyword evidence="2" id="KW-0479">Metal-binding</keyword>
<dbReference type="SUPFAM" id="SSF51316">
    <property type="entry name" value="Mss4-like"/>
    <property type="match status" value="1"/>
</dbReference>
<dbReference type="PANTHER" id="PTHR33337">
    <property type="entry name" value="GFA DOMAIN-CONTAINING PROTEIN"/>
    <property type="match status" value="1"/>
</dbReference>
<evidence type="ECO:0000256" key="2">
    <source>
        <dbReference type="ARBA" id="ARBA00022723"/>
    </source>
</evidence>
<reference evidence="7" key="2">
    <citation type="submission" date="2020-04" db="EMBL/GenBank/DDBJ databases">
        <authorList>
            <consortium name="NCBI Genome Project"/>
        </authorList>
    </citation>
    <scope>NUCLEOTIDE SEQUENCE</scope>
    <source>
        <strain evidence="7">CBS 342.82</strain>
    </source>
</reference>
<evidence type="ECO:0000313" key="7">
    <source>
        <dbReference type="RefSeq" id="XP_033458966.1"/>
    </source>
</evidence>
<dbReference type="Gene3D" id="3.90.1590.10">
    <property type="entry name" value="glutathione-dependent formaldehyde- activating enzyme (gfa)"/>
    <property type="match status" value="1"/>
</dbReference>
<sequence>MSRTNFPLAGDAVDGWSNTEEATATCFCGAVQLSFPIKGPGLIMTFACHCADCHKVCQMAAANFIVGDDSVKYLRGRADLATFTTGRTTTTGNDMTNYFCRACGTLMNRVSSGLPGRSILRTGTVDDFELQNTVLRPRHEIFTADRASWLAAIEGAEQHEGRPDWGSKL</sequence>
<dbReference type="InterPro" id="IPR011057">
    <property type="entry name" value="Mss4-like_sf"/>
</dbReference>
<feature type="domain" description="CENP-V/GFA" evidence="5">
    <location>
        <begin position="22"/>
        <end position="139"/>
    </location>
</feature>
<dbReference type="PANTHER" id="PTHR33337:SF8">
    <property type="entry name" value="CENP-V_GFA DOMAIN-CONTAINING PROTEIN"/>
    <property type="match status" value="1"/>
</dbReference>
<dbReference type="AlphaFoldDB" id="A0A6J3M1M2"/>
<evidence type="ECO:0000313" key="6">
    <source>
        <dbReference type="Proteomes" id="UP000504637"/>
    </source>
</evidence>
<dbReference type="GeneID" id="54364614"/>
<evidence type="ECO:0000256" key="1">
    <source>
        <dbReference type="ARBA" id="ARBA00005495"/>
    </source>
</evidence>
<evidence type="ECO:0000256" key="3">
    <source>
        <dbReference type="ARBA" id="ARBA00022833"/>
    </source>
</evidence>
<reference evidence="7" key="3">
    <citation type="submission" date="2025-08" db="UniProtKB">
        <authorList>
            <consortium name="RefSeq"/>
        </authorList>
    </citation>
    <scope>IDENTIFICATION</scope>
    <source>
        <strain evidence="7">CBS 342.82</strain>
    </source>
</reference>
<keyword evidence="3" id="KW-0862">Zinc</keyword>
<dbReference type="PROSITE" id="PS51891">
    <property type="entry name" value="CENP_V_GFA"/>
    <property type="match status" value="1"/>
</dbReference>
<dbReference type="Pfam" id="PF04828">
    <property type="entry name" value="GFA"/>
    <property type="match status" value="1"/>
</dbReference>
<keyword evidence="4" id="KW-0456">Lyase</keyword>
<dbReference type="RefSeq" id="XP_033458966.1">
    <property type="nucleotide sequence ID" value="XM_033606814.1"/>
</dbReference>
<dbReference type="Proteomes" id="UP000504637">
    <property type="component" value="Unplaced"/>
</dbReference>
<protein>
    <recommendedName>
        <fullName evidence="5">CENP-V/GFA domain-containing protein</fullName>
    </recommendedName>
</protein>
<comment type="similarity">
    <text evidence="1">Belongs to the Gfa family.</text>
</comment>
<proteinExistence type="inferred from homology"/>
<dbReference type="InterPro" id="IPR006913">
    <property type="entry name" value="CENP-V/GFA"/>
</dbReference>
<evidence type="ECO:0000256" key="4">
    <source>
        <dbReference type="ARBA" id="ARBA00023239"/>
    </source>
</evidence>
<dbReference type="OrthoDB" id="428768at2759"/>
<gene>
    <name evidence="7" type="ORF">K489DRAFT_394756</name>
</gene>